<keyword evidence="3" id="KW-0012">Acyltransferase</keyword>
<protein>
    <submittedName>
        <fullName evidence="3">1-acyl-sn-glycerol-3-phosphate acyltransferase</fullName>
    </submittedName>
</protein>
<accession>A0A397S825</accession>
<keyword evidence="1" id="KW-1133">Transmembrane helix</keyword>
<evidence type="ECO:0000259" key="2">
    <source>
        <dbReference type="Pfam" id="PF01553"/>
    </source>
</evidence>
<evidence type="ECO:0000313" key="4">
    <source>
        <dbReference type="Proteomes" id="UP000266506"/>
    </source>
</evidence>
<dbReference type="EMBL" id="QXEV01000001">
    <property type="protein sequence ID" value="RIA78464.1"/>
    <property type="molecule type" value="Genomic_DNA"/>
</dbReference>
<keyword evidence="1" id="KW-0812">Transmembrane</keyword>
<evidence type="ECO:0000313" key="3">
    <source>
        <dbReference type="EMBL" id="RIA78464.1"/>
    </source>
</evidence>
<keyword evidence="3" id="KW-0808">Transferase</keyword>
<comment type="caution">
    <text evidence="3">The sequence shown here is derived from an EMBL/GenBank/DDBJ whole genome shotgun (WGS) entry which is preliminary data.</text>
</comment>
<name>A0A397S825_9MOLU</name>
<evidence type="ECO:0000256" key="1">
    <source>
        <dbReference type="SAM" id="Phobius"/>
    </source>
</evidence>
<dbReference type="InParanoid" id="A0A397S825"/>
<sequence length="259" mass="30562">MDKVIYYSDELNDEFSEAKIEPRVIDGSYVYVYKSLWKKFTHFFWLRIVAHPIASCYLIFKYHHKFINKKVIKPYKKDAYFIYGNHTHNICDAFIPPKISGWTDAHVIVNPENVSIKGMGNVVESLGGVPLPSNKDAMKNFISCIETRVKEKKVIAIYPEAHIWPFYTKIRPFKDMSFRYPVEYNKPVFSYTNVYLKRKHGKTPTIHTYIDGPFFPDTTLSKPEARKKLRDQVYNQMVLRSKENTVEIIKYIKKEESHD</sequence>
<dbReference type="OrthoDB" id="1841587at2"/>
<gene>
    <name evidence="3" type="ORF">EI71_00024</name>
</gene>
<dbReference type="Pfam" id="PF01553">
    <property type="entry name" value="Acyltransferase"/>
    <property type="match status" value="1"/>
</dbReference>
<keyword evidence="4" id="KW-1185">Reference proteome</keyword>
<keyword evidence="1" id="KW-0472">Membrane</keyword>
<dbReference type="Proteomes" id="UP000266506">
    <property type="component" value="Unassembled WGS sequence"/>
</dbReference>
<organism evidence="3 4">
    <name type="scientific">Anaeroplasma bactoclasticum</name>
    <dbReference type="NCBI Taxonomy" id="2088"/>
    <lineage>
        <taxon>Bacteria</taxon>
        <taxon>Bacillati</taxon>
        <taxon>Mycoplasmatota</taxon>
        <taxon>Mollicutes</taxon>
        <taxon>Anaeroplasmatales</taxon>
        <taxon>Anaeroplasmataceae</taxon>
        <taxon>Anaeroplasma</taxon>
    </lineage>
</organism>
<dbReference type="AlphaFoldDB" id="A0A397S825"/>
<feature type="transmembrane region" description="Helical" evidence="1">
    <location>
        <begin position="42"/>
        <end position="60"/>
    </location>
</feature>
<dbReference type="GO" id="GO:0016746">
    <property type="term" value="F:acyltransferase activity"/>
    <property type="evidence" value="ECO:0007669"/>
    <property type="project" value="UniProtKB-KW"/>
</dbReference>
<dbReference type="SUPFAM" id="SSF69593">
    <property type="entry name" value="Glycerol-3-phosphate (1)-acyltransferase"/>
    <property type="match status" value="1"/>
</dbReference>
<feature type="domain" description="Phospholipid/glycerol acyltransferase" evidence="2">
    <location>
        <begin position="77"/>
        <end position="185"/>
    </location>
</feature>
<dbReference type="InterPro" id="IPR002123">
    <property type="entry name" value="Plipid/glycerol_acylTrfase"/>
</dbReference>
<proteinExistence type="predicted"/>
<reference evidence="3 4" key="1">
    <citation type="submission" date="2018-08" db="EMBL/GenBank/DDBJ databases">
        <title>Genomic Encyclopedia of Archaeal and Bacterial Type Strains, Phase II (KMG-II): from individual species to whole genera.</title>
        <authorList>
            <person name="Goeker M."/>
        </authorList>
    </citation>
    <scope>NUCLEOTIDE SEQUENCE [LARGE SCALE GENOMIC DNA]</scope>
    <source>
        <strain evidence="3 4">ATCC 27112</strain>
    </source>
</reference>
<dbReference type="RefSeq" id="WP_119015211.1">
    <property type="nucleotide sequence ID" value="NZ_QXEV01000001.1"/>
</dbReference>